<dbReference type="Pfam" id="PF03009">
    <property type="entry name" value="GDPD"/>
    <property type="match status" value="1"/>
</dbReference>
<dbReference type="InterPro" id="IPR030395">
    <property type="entry name" value="GP_PDE_dom"/>
</dbReference>
<keyword evidence="3" id="KW-1185">Reference proteome</keyword>
<dbReference type="KEGG" id="lko:ABN16_03875"/>
<feature type="domain" description="GP-PDE" evidence="1">
    <location>
        <begin position="5"/>
        <end position="225"/>
    </location>
</feature>
<dbReference type="PANTHER" id="PTHR46211:SF1">
    <property type="entry name" value="GLYCEROPHOSPHODIESTER PHOSPHODIESTERASE, CYTOPLASMIC"/>
    <property type="match status" value="1"/>
</dbReference>
<accession>A0AAC8UUP4</accession>
<protein>
    <submittedName>
        <fullName evidence="2">Glycerophosphodiester phosphodiesterase</fullName>
    </submittedName>
</protein>
<gene>
    <name evidence="2" type="ORF">ABN16_03875</name>
</gene>
<dbReference type="PROSITE" id="PS51704">
    <property type="entry name" value="GP_PDE"/>
    <property type="match status" value="1"/>
</dbReference>
<dbReference type="GO" id="GO:0006629">
    <property type="term" value="P:lipid metabolic process"/>
    <property type="evidence" value="ECO:0007669"/>
    <property type="project" value="InterPro"/>
</dbReference>
<dbReference type="InterPro" id="IPR017946">
    <property type="entry name" value="PLC-like_Pdiesterase_TIM-brl"/>
</dbReference>
<dbReference type="RefSeq" id="WP_048733071.1">
    <property type="nucleotide sequence ID" value="NZ_CP012033.1"/>
</dbReference>
<proteinExistence type="predicted"/>
<dbReference type="AlphaFoldDB" id="A0AAC8UUP4"/>
<reference evidence="2 3" key="1">
    <citation type="submission" date="2015-07" db="EMBL/GenBank/DDBJ databases">
        <title>Lactobacillus korensis/26-25/ whole genome sequencing.</title>
        <authorList>
            <person name="Kim M.K."/>
            <person name="Im W.-T."/>
            <person name="Srinivasan S."/>
            <person name="Lee J.-J."/>
        </authorList>
    </citation>
    <scope>NUCLEOTIDE SEQUENCE [LARGE SCALE GENOMIC DNA]</scope>
    <source>
        <strain evidence="2 3">26-25</strain>
    </source>
</reference>
<dbReference type="Gene3D" id="3.20.20.190">
    <property type="entry name" value="Phosphatidylinositol (PI) phosphodiesterase"/>
    <property type="match status" value="1"/>
</dbReference>
<dbReference type="Proteomes" id="UP000036000">
    <property type="component" value="Chromosome"/>
</dbReference>
<evidence type="ECO:0000259" key="1">
    <source>
        <dbReference type="PROSITE" id="PS51704"/>
    </source>
</evidence>
<name>A0AAC8UUP4_9LACO</name>
<dbReference type="SUPFAM" id="SSF51695">
    <property type="entry name" value="PLC-like phosphodiesterases"/>
    <property type="match status" value="1"/>
</dbReference>
<evidence type="ECO:0000313" key="2">
    <source>
        <dbReference type="EMBL" id="AKP64217.1"/>
    </source>
</evidence>
<dbReference type="EMBL" id="CP012033">
    <property type="protein sequence ID" value="AKP64217.1"/>
    <property type="molecule type" value="Genomic_DNA"/>
</dbReference>
<dbReference type="GO" id="GO:0008081">
    <property type="term" value="F:phosphoric diester hydrolase activity"/>
    <property type="evidence" value="ECO:0007669"/>
    <property type="project" value="InterPro"/>
</dbReference>
<sequence length="231" mass="26122">MTGKTLVFGHRGYPAKFPENSIAGFSYALENNVDGLEFDVHLTKDQVPVIMHDEHIDRTTNGSGLINDFTFNELRHFRLANQEAIPTLAEFLALVDDSDVQLNLELKTDKIQYPEIEAIVMAMVHGAPLKHPVIFSSFHLQTLKNCQKIAPNEAYCWLTDKPVVNAAAFVANEHLSGLHLSHYQADVPVAERIWTVDKPELAKELFQKHVAGIFTDDFITMMRLRQELARV</sequence>
<dbReference type="PANTHER" id="PTHR46211">
    <property type="entry name" value="GLYCEROPHOSPHORYL DIESTER PHOSPHODIESTERASE"/>
    <property type="match status" value="1"/>
</dbReference>
<evidence type="ECO:0000313" key="3">
    <source>
        <dbReference type="Proteomes" id="UP000036000"/>
    </source>
</evidence>
<organism evidence="2 3">
    <name type="scientific">Levilactobacillus koreensis</name>
    <dbReference type="NCBI Taxonomy" id="637971"/>
    <lineage>
        <taxon>Bacteria</taxon>
        <taxon>Bacillati</taxon>
        <taxon>Bacillota</taxon>
        <taxon>Bacilli</taxon>
        <taxon>Lactobacillales</taxon>
        <taxon>Lactobacillaceae</taxon>
        <taxon>Levilactobacillus</taxon>
    </lineage>
</organism>